<feature type="region of interest" description="Disordered" evidence="1">
    <location>
        <begin position="1197"/>
        <end position="1229"/>
    </location>
</feature>
<evidence type="ECO:0000259" key="5">
    <source>
        <dbReference type="Pfam" id="PF25564"/>
    </source>
</evidence>
<feature type="compositionally biased region" description="Low complexity" evidence="1">
    <location>
        <begin position="1807"/>
        <end position="1817"/>
    </location>
</feature>
<feature type="compositionally biased region" description="Polar residues" evidence="1">
    <location>
        <begin position="1197"/>
        <end position="1209"/>
    </location>
</feature>
<dbReference type="Pfam" id="PF24346">
    <property type="entry name" value="DUF7507"/>
    <property type="match status" value="15"/>
</dbReference>
<dbReference type="PANTHER" id="PTHR34819:SF4">
    <property type="entry name" value="LARGE CYSTEINE-RICH PERIPLASMIC PROTEIN OMCB"/>
    <property type="match status" value="1"/>
</dbReference>
<dbReference type="InterPro" id="IPR047589">
    <property type="entry name" value="DUF11_rpt"/>
</dbReference>
<feature type="region of interest" description="Disordered" evidence="1">
    <location>
        <begin position="2250"/>
        <end position="2270"/>
    </location>
</feature>
<feature type="compositionally biased region" description="Low complexity" evidence="1">
    <location>
        <begin position="1913"/>
        <end position="1936"/>
    </location>
</feature>
<dbReference type="Pfam" id="PF01345">
    <property type="entry name" value="DUF11"/>
    <property type="match status" value="1"/>
</dbReference>
<feature type="region of interest" description="Disordered" evidence="1">
    <location>
        <begin position="737"/>
        <end position="764"/>
    </location>
</feature>
<feature type="region of interest" description="Disordered" evidence="1">
    <location>
        <begin position="1085"/>
        <end position="1109"/>
    </location>
</feature>
<accession>A0ABY4ICU9</accession>
<feature type="compositionally biased region" description="Low complexity" evidence="1">
    <location>
        <begin position="976"/>
        <end position="996"/>
    </location>
</feature>
<feature type="region of interest" description="Disordered" evidence="1">
    <location>
        <begin position="1788"/>
        <end position="1817"/>
    </location>
</feature>
<feature type="domain" description="DUF7507" evidence="4">
    <location>
        <begin position="767"/>
        <end position="869"/>
    </location>
</feature>
<feature type="domain" description="DUF7507" evidence="4">
    <location>
        <begin position="2065"/>
        <end position="2152"/>
    </location>
</feature>
<feature type="domain" description="DUF7507" evidence="4">
    <location>
        <begin position="1933"/>
        <end position="2036"/>
    </location>
</feature>
<keyword evidence="2" id="KW-0472">Membrane</keyword>
<feature type="transmembrane region" description="Helical" evidence="2">
    <location>
        <begin position="23"/>
        <end position="41"/>
    </location>
</feature>
<feature type="region of interest" description="Disordered" evidence="1">
    <location>
        <begin position="967"/>
        <end position="999"/>
    </location>
</feature>
<dbReference type="SUPFAM" id="SSF50974">
    <property type="entry name" value="Nitrous oxide reductase, N-terminal domain"/>
    <property type="match status" value="1"/>
</dbReference>
<feature type="domain" description="DUF7507" evidence="4">
    <location>
        <begin position="882"/>
        <end position="985"/>
    </location>
</feature>
<feature type="domain" description="DUF7507" evidence="4">
    <location>
        <begin position="652"/>
        <end position="753"/>
    </location>
</feature>
<dbReference type="InterPro" id="IPR057693">
    <property type="entry name" value="DUF7933"/>
</dbReference>
<evidence type="ECO:0000313" key="7">
    <source>
        <dbReference type="Proteomes" id="UP000831467"/>
    </source>
</evidence>
<evidence type="ECO:0000256" key="1">
    <source>
        <dbReference type="SAM" id="MobiDB-lite"/>
    </source>
</evidence>
<keyword evidence="7" id="KW-1185">Reference proteome</keyword>
<keyword evidence="2" id="KW-1133">Transmembrane helix</keyword>
<feature type="domain" description="DUF7507" evidence="4">
    <location>
        <begin position="999"/>
        <end position="1102"/>
    </location>
</feature>
<feature type="domain" description="DUF11" evidence="3">
    <location>
        <begin position="509"/>
        <end position="644"/>
    </location>
</feature>
<reference evidence="6 7" key="1">
    <citation type="submission" date="2021-06" db="EMBL/GenBank/DDBJ databases">
        <title>Genome-based taxonomic framework of Microbacterium strains isolated from marine environment, the description of four new species and reclassification of four preexisting species.</title>
        <authorList>
            <person name="Lee S.D."/>
            <person name="Kim S.-M."/>
            <person name="Byeon Y.-S."/>
            <person name="Yang H.L."/>
            <person name="Kim I.S."/>
        </authorList>
    </citation>
    <scope>NUCLEOTIDE SEQUENCE [LARGE SCALE GENOMIC DNA]</scope>
    <source>
        <strain evidence="6 7">SSW1-51</strain>
    </source>
</reference>
<feature type="domain" description="DUF7507" evidence="4">
    <location>
        <begin position="1815"/>
        <end position="1919"/>
    </location>
</feature>
<dbReference type="Pfam" id="PF25564">
    <property type="entry name" value="DUF7933"/>
    <property type="match status" value="1"/>
</dbReference>
<feature type="domain" description="DUF7507" evidence="4">
    <location>
        <begin position="1583"/>
        <end position="1686"/>
    </location>
</feature>
<feature type="region of interest" description="Disordered" evidence="1">
    <location>
        <begin position="2018"/>
        <end position="2038"/>
    </location>
</feature>
<gene>
    <name evidence="6" type="ORF">KV394_05410</name>
</gene>
<feature type="region of interest" description="Disordered" evidence="1">
    <location>
        <begin position="853"/>
        <end position="875"/>
    </location>
</feature>
<feature type="compositionally biased region" description="Polar residues" evidence="1">
    <location>
        <begin position="753"/>
        <end position="763"/>
    </location>
</feature>
<keyword evidence="2" id="KW-0812">Transmembrane</keyword>
<feature type="compositionally biased region" description="Low complexity" evidence="1">
    <location>
        <begin position="1218"/>
        <end position="1229"/>
    </location>
</feature>
<evidence type="ECO:0000313" key="6">
    <source>
        <dbReference type="EMBL" id="UPL10575.1"/>
    </source>
</evidence>
<dbReference type="Proteomes" id="UP000831467">
    <property type="component" value="Chromosome"/>
</dbReference>
<name>A0ABY4ICU9_9MICO</name>
<feature type="compositionally biased region" description="Low complexity" evidence="1">
    <location>
        <begin position="1687"/>
        <end position="1699"/>
    </location>
</feature>
<dbReference type="InterPro" id="IPR001434">
    <property type="entry name" value="OmcB-like_DUF11"/>
</dbReference>
<feature type="domain" description="DUF7933" evidence="5">
    <location>
        <begin position="370"/>
        <end position="491"/>
    </location>
</feature>
<feature type="region of interest" description="Disordered" evidence="1">
    <location>
        <begin position="1665"/>
        <end position="1700"/>
    </location>
</feature>
<protein>
    <submittedName>
        <fullName evidence="6">DUF11 domain-containing protein</fullName>
    </submittedName>
</protein>
<feature type="compositionally biased region" description="Low complexity" evidence="1">
    <location>
        <begin position="1788"/>
        <end position="1800"/>
    </location>
</feature>
<evidence type="ECO:0000256" key="2">
    <source>
        <dbReference type="SAM" id="Phobius"/>
    </source>
</evidence>
<feature type="domain" description="DUF7507" evidence="4">
    <location>
        <begin position="1247"/>
        <end position="1333"/>
    </location>
</feature>
<feature type="domain" description="DUF7507" evidence="4">
    <location>
        <begin position="2166"/>
        <end position="2268"/>
    </location>
</feature>
<dbReference type="NCBIfam" id="TIGR02276">
    <property type="entry name" value="beta_rpt_yvtn"/>
    <property type="match status" value="1"/>
</dbReference>
<feature type="domain" description="DUF7507" evidence="4">
    <location>
        <begin position="2297"/>
        <end position="2360"/>
    </location>
</feature>
<feature type="domain" description="DUF7507" evidence="4">
    <location>
        <begin position="1466"/>
        <end position="1569"/>
    </location>
</feature>
<feature type="compositionally biased region" description="Low complexity" evidence="1">
    <location>
        <begin position="1570"/>
        <end position="1586"/>
    </location>
</feature>
<feature type="compositionally biased region" description="Low complexity" evidence="1">
    <location>
        <begin position="2149"/>
        <end position="2161"/>
    </location>
</feature>
<evidence type="ECO:0000259" key="3">
    <source>
        <dbReference type="Pfam" id="PF01345"/>
    </source>
</evidence>
<dbReference type="EMBL" id="CP078076">
    <property type="protein sequence ID" value="UPL10575.1"/>
    <property type="molecule type" value="Genomic_DNA"/>
</dbReference>
<dbReference type="InterPro" id="IPR001680">
    <property type="entry name" value="WD40_rpt"/>
</dbReference>
<dbReference type="NCBIfam" id="TIGR01451">
    <property type="entry name" value="B_ant_repeat"/>
    <property type="match status" value="16"/>
</dbReference>
<dbReference type="InterPro" id="IPR051172">
    <property type="entry name" value="Chlamydia_OmcB"/>
</dbReference>
<feature type="region of interest" description="Disordered" evidence="1">
    <location>
        <begin position="1905"/>
        <end position="1949"/>
    </location>
</feature>
<feature type="region of interest" description="Disordered" evidence="1">
    <location>
        <begin position="2136"/>
        <end position="2181"/>
    </location>
</feature>
<feature type="domain" description="DUF7507" evidence="4">
    <location>
        <begin position="1699"/>
        <end position="1800"/>
    </location>
</feature>
<dbReference type="SMART" id="SM00320">
    <property type="entry name" value="WD40"/>
    <property type="match status" value="2"/>
</dbReference>
<dbReference type="InterPro" id="IPR055354">
    <property type="entry name" value="DUF7507"/>
</dbReference>
<feature type="domain" description="DUF7507" evidence="4">
    <location>
        <begin position="1364"/>
        <end position="1452"/>
    </location>
</feature>
<feature type="region of interest" description="Disordered" evidence="1">
    <location>
        <begin position="1438"/>
        <end position="1460"/>
    </location>
</feature>
<feature type="compositionally biased region" description="Polar residues" evidence="1">
    <location>
        <begin position="866"/>
        <end position="875"/>
    </location>
</feature>
<feature type="region of interest" description="Disordered" evidence="1">
    <location>
        <begin position="1555"/>
        <end position="1600"/>
    </location>
</feature>
<dbReference type="Gene3D" id="2.130.10.10">
    <property type="entry name" value="YVTN repeat-like/Quinoprotein amine dehydrogenase"/>
    <property type="match status" value="2"/>
</dbReference>
<feature type="compositionally biased region" description="Polar residues" evidence="1">
    <location>
        <begin position="1667"/>
        <end position="1676"/>
    </location>
</feature>
<evidence type="ECO:0000259" key="4">
    <source>
        <dbReference type="Pfam" id="PF24346"/>
    </source>
</evidence>
<sequence>MFASEHHNFIAPTAGLNETRRRWAIIALLALLASLLVTVVAPPKPAEAQFQFSCTSTEGVGYFVNTGSGSVSMIYTGTDTNIRNIPVGGTPYGVTSLPDGSRVYVANGNGSVQVIDTATLAVTTINHPSFSASVGAWSSADGSQVFISNIGSNTVSVIDTATNTVSRVITVGAAGSRPGWVDAYGNELFVAKDDGTNGGISVIDMSSTSTTTSRVIAGAAPAHTVAVNATYIAAASETVLSIPIRNRTAPSALVRTITTTEQIHGLTFVPNTNYLVASGEAGHTFVYDASTGALLRTFTAGGSNMRVPVASPISNEVYIAGYSTPTGTLDRLVTTGAPATWTYTANQTALQNAPDGHTPAFSCLPPLSGSKSFAKSPIAQGETTTLTITINNTNLAPTTGITGAALTDNLPSNIRIAPTGTATTTCTAATLTAPPGGTTVSLSGASIPAATGPNGAIVPGSCTITVPVIGVTPGAQTNTIEPGALSANIVGETANSFSAPIEVLPPAMQIAKSNDDADGIVDGGQTLTYSLTLTNAGTIPQTGVTVDDVLPAGVTYVPGSTVATQGTTVRDNAPGGTNPDLVGGDPVAGSLVGPTDPFTIPPGESLVVTYQVTVDTPAPETIDSYTNTASASSAQEPTPISTTDTVQALSTLDLVKSAGTPVDVNGNGTTDTGDTIAYTFTVTNTGNTTIANIAVTDPKLGAITCDATTLAPDAVATCTAPPYVITQAETDAGAVDNSATAAGTDPSGDPIASNESTTSTPTDQAPALLFDKTAAAPVDVNANGITDAGDTIAYTFSVANTGNVTMSGITVTDPKIGAVTCDVTTLAPGEVASCTAPAYTITAADQDAGEVANTASATGTDPGGTTVPSNDDSTTTPVVAPAPALEIDKTAGTPVDVNGNGSTDVGDTIAYTFTVTNTGNVTVSDIAVNDPKVGTVTCDVTALGPTGVATCTAAPYVITQADMDNGSVDNSATANGTDPTGGPVVTTPDTTTTPTDQAPALSFDKTAGTPVDVNANGITDEGDTIAYTFTVTNTGNVTVAGIAVTDALVGAVTCDVTTLAPGAVASCTAAPYTITAADETAGEVANSASAAGTDPGGDAVPSNTDTTTTPVVASAPSLTIDKAAGAPVDVNGNGVTDAGDTIAYTFTVTNTGNVPLADVAVDDPKVGAVTCDATTLAPGAVASCTAATYTITQADVDNGSVDNSATATGTPPGEPAITSDPDTTSTPTDQTASLVLDKTAGTPVDVNADGLTDEGDTIAYTFTVTNTGTVTLTDVAVDDPKVGTVTCDVTTLAPGAVATCTAAPYTITAADETAGEVANTATAAATDPGGDPAPTADDSTTTPVVASAAALTIDKVAGAPVDVDGNGITNAGDTIAYTFTVTNTGNVAVSEITVDDPKVGAVTCDLTTLAPGAVANCTAAPYVITAADETAGEVANTATAAGTDPDGDSVASDPDSTTTPVVTPAPALSFEKTAGTPVDVNANGITDEGDTIAYTFTVTNTGNVTVTDVAVDDPKVGAVTCDVTTLAPGAVASCASAPYTVTAADEAAGEVANTATASGTAPNGDPVPSDPDSTTTPSEASAPSSTIEKTAGAPVDVNGNGVTDVGDTIGYSFTVTNTGNVPLADVTVNDPKVGAVTCDVTTLAPGAVANCTAAPYVITQADVDNGSVDNSATATGTPPGEDPVPSEPDTTTTPTDQTPALELDKVAGTPVDVNGDGLTNAGDTIDYTFTVTNTGNVTLTDVAVADPKVGTVTCDVTTLAPGAIATCTAPAYTVTTDDEAAGEVANTATASATDPAGDPAPTDDDSTTTPAVPAAPSLSFEKTAGAPVDVNANGITDEGDTIDYTFTVTNTGNVTLTDITVSDPKAGTVTCDVTTLAPGAVARCSAATYTVTADDEQAGEVANTATATGTEPGGDPVPSDPDSTTTPSEASAPSSTIDKTAGDPVDVNGNGLTDAGDTIAYSFTITNTGNVPLADVGVNDPKVGTVTCDVTTLAPGEVATCTAAPYVITQADVDAGGVENSATATGTPPGEDPVPSEPDTIVTPVDQVPSLLFDKVAGAPVDVNANGITDEGDTIDYTFTVTNTGTVTATDIAVSDPKAGAVTCDVTTLAPGEVASCSAATYTVTAADEQAGEVANTAAASGTDPNGDPVPSDPDSTTTPSEASAPGVTIDKTAGDPVDVNGNGLTDVGDTIAYSFTITNTGNVPLADVGVNDPKVGTVTCDVTTLAPGEVATCGATYAITQADVDAGSVENSATATGTPPGEDPVPSEPDTVVTPVDQVPSLLFDKVAGAPVDVNANGITDEGDTIDYTFTVTNTGTVTATDIAVSDPKVGTVTCDVTTLPPGEVASCTAPTYTVTADD</sequence>
<dbReference type="InterPro" id="IPR011964">
    <property type="entry name" value="YVTN_b-propeller_repeat"/>
</dbReference>
<dbReference type="InterPro" id="IPR015943">
    <property type="entry name" value="WD40/YVTN_repeat-like_dom_sf"/>
</dbReference>
<feature type="domain" description="DUF7507" evidence="4">
    <location>
        <begin position="1116"/>
        <end position="1219"/>
    </location>
</feature>
<proteinExistence type="predicted"/>
<organism evidence="6 7">
    <name type="scientific">Microbacterium sufflavum</name>
    <dbReference type="NCBI Taxonomy" id="2851649"/>
    <lineage>
        <taxon>Bacteria</taxon>
        <taxon>Bacillati</taxon>
        <taxon>Actinomycetota</taxon>
        <taxon>Actinomycetes</taxon>
        <taxon>Micrococcales</taxon>
        <taxon>Microbacteriaceae</taxon>
        <taxon>Microbacterium</taxon>
    </lineage>
</organism>
<dbReference type="PANTHER" id="PTHR34819">
    <property type="entry name" value="LARGE CYSTEINE-RICH PERIPLASMIC PROTEIN OMCB"/>
    <property type="match status" value="1"/>
</dbReference>
<dbReference type="RefSeq" id="WP_247982487.1">
    <property type="nucleotide sequence ID" value="NZ_CP078076.1"/>
</dbReference>
<dbReference type="InterPro" id="IPR011045">
    <property type="entry name" value="N2O_reductase_N"/>
</dbReference>